<evidence type="ECO:0000313" key="3">
    <source>
        <dbReference type="Proteomes" id="UP001352852"/>
    </source>
</evidence>
<organism evidence="2 3">
    <name type="scientific">Characodon lateralis</name>
    <dbReference type="NCBI Taxonomy" id="208331"/>
    <lineage>
        <taxon>Eukaryota</taxon>
        <taxon>Metazoa</taxon>
        <taxon>Chordata</taxon>
        <taxon>Craniata</taxon>
        <taxon>Vertebrata</taxon>
        <taxon>Euteleostomi</taxon>
        <taxon>Actinopterygii</taxon>
        <taxon>Neopterygii</taxon>
        <taxon>Teleostei</taxon>
        <taxon>Neoteleostei</taxon>
        <taxon>Acanthomorphata</taxon>
        <taxon>Ovalentaria</taxon>
        <taxon>Atherinomorphae</taxon>
        <taxon>Cyprinodontiformes</taxon>
        <taxon>Goodeidae</taxon>
        <taxon>Characodon</taxon>
    </lineage>
</organism>
<dbReference type="Proteomes" id="UP001352852">
    <property type="component" value="Unassembled WGS sequence"/>
</dbReference>
<comment type="caution">
    <text evidence="2">The sequence shown here is derived from an EMBL/GenBank/DDBJ whole genome shotgun (WGS) entry which is preliminary data.</text>
</comment>
<evidence type="ECO:0000313" key="2">
    <source>
        <dbReference type="EMBL" id="MED6269678.1"/>
    </source>
</evidence>
<name>A0ABU7D3E0_9TELE</name>
<protein>
    <submittedName>
        <fullName evidence="2">Uncharacterized protein</fullName>
    </submittedName>
</protein>
<proteinExistence type="predicted"/>
<gene>
    <name evidence="2" type="ORF">CHARACLAT_002114</name>
</gene>
<feature type="region of interest" description="Disordered" evidence="1">
    <location>
        <begin position="1"/>
        <end position="31"/>
    </location>
</feature>
<evidence type="ECO:0000256" key="1">
    <source>
        <dbReference type="SAM" id="MobiDB-lite"/>
    </source>
</evidence>
<dbReference type="EMBL" id="JAHUTJ010016477">
    <property type="protein sequence ID" value="MED6269678.1"/>
    <property type="molecule type" value="Genomic_DNA"/>
</dbReference>
<accession>A0ABU7D3E0</accession>
<keyword evidence="3" id="KW-1185">Reference proteome</keyword>
<feature type="compositionally biased region" description="Polar residues" evidence="1">
    <location>
        <begin position="17"/>
        <end position="30"/>
    </location>
</feature>
<feature type="non-terminal residue" evidence="2">
    <location>
        <position position="1"/>
    </location>
</feature>
<reference evidence="2 3" key="1">
    <citation type="submission" date="2021-06" db="EMBL/GenBank/DDBJ databases">
        <authorList>
            <person name="Palmer J.M."/>
        </authorList>
    </citation>
    <scope>NUCLEOTIDE SEQUENCE [LARGE SCALE GENOMIC DNA]</scope>
    <source>
        <strain evidence="2 3">CL_MEX2019</strain>
        <tissue evidence="2">Muscle</tissue>
    </source>
</reference>
<sequence length="87" mass="9643">VFEAERVRGRRGKRVWSKNTTGDPPQSGQFDRTILHQPGYKCSCILAAPTDQHGKSDCPLQSCPGIETEDDHEPAEAMEIGLVLESY</sequence>